<comment type="caution">
    <text evidence="1">The sequence shown here is derived from an EMBL/GenBank/DDBJ whole genome shotgun (WGS) entry which is preliminary data.</text>
</comment>
<protein>
    <submittedName>
        <fullName evidence="1">Uncharacterized protein</fullName>
    </submittedName>
</protein>
<keyword evidence="2" id="KW-1185">Reference proteome</keyword>
<proteinExistence type="predicted"/>
<dbReference type="Proteomes" id="UP001239111">
    <property type="component" value="Chromosome 3"/>
</dbReference>
<reference evidence="1" key="1">
    <citation type="submission" date="2023-04" db="EMBL/GenBank/DDBJ databases">
        <title>A chromosome-level genome assembly of the parasitoid wasp Eretmocerus hayati.</title>
        <authorList>
            <person name="Zhong Y."/>
            <person name="Liu S."/>
            <person name="Liu Y."/>
        </authorList>
    </citation>
    <scope>NUCLEOTIDE SEQUENCE</scope>
    <source>
        <strain evidence="1">ZJU_SS_LIU_2023</strain>
    </source>
</reference>
<dbReference type="EMBL" id="CM056743">
    <property type="protein sequence ID" value="KAJ8672149.1"/>
    <property type="molecule type" value="Genomic_DNA"/>
</dbReference>
<name>A0ACC2NM19_9HYME</name>
<organism evidence="1 2">
    <name type="scientific">Eretmocerus hayati</name>
    <dbReference type="NCBI Taxonomy" id="131215"/>
    <lineage>
        <taxon>Eukaryota</taxon>
        <taxon>Metazoa</taxon>
        <taxon>Ecdysozoa</taxon>
        <taxon>Arthropoda</taxon>
        <taxon>Hexapoda</taxon>
        <taxon>Insecta</taxon>
        <taxon>Pterygota</taxon>
        <taxon>Neoptera</taxon>
        <taxon>Endopterygota</taxon>
        <taxon>Hymenoptera</taxon>
        <taxon>Apocrita</taxon>
        <taxon>Proctotrupomorpha</taxon>
        <taxon>Chalcidoidea</taxon>
        <taxon>Aphelinidae</taxon>
        <taxon>Aphelininae</taxon>
        <taxon>Eretmocerus</taxon>
    </lineage>
</organism>
<gene>
    <name evidence="1" type="ORF">QAD02_003408</name>
</gene>
<sequence length="114" mass="12675">MPYAMVSMGGDLFDAIAAVTKFSEADASIMLSHLCYALAYLHSRNIVHRDIKPENLLVHMNDNRVICLKLADFGLAQIVERPLYTICGTPTYVAPEILAEVGYGVKVCRYHSIE</sequence>
<evidence type="ECO:0000313" key="2">
    <source>
        <dbReference type="Proteomes" id="UP001239111"/>
    </source>
</evidence>
<evidence type="ECO:0000313" key="1">
    <source>
        <dbReference type="EMBL" id="KAJ8672149.1"/>
    </source>
</evidence>
<accession>A0ACC2NM19</accession>